<dbReference type="Pfam" id="PF19051">
    <property type="entry name" value="GFO_IDH_MocA_C2"/>
    <property type="match status" value="1"/>
</dbReference>
<evidence type="ECO:0000313" key="2">
    <source>
        <dbReference type="EMBL" id="GAG06083.1"/>
    </source>
</evidence>
<comment type="caution">
    <text evidence="2">The sequence shown here is derived from an EMBL/GenBank/DDBJ whole genome shotgun (WGS) entry which is preliminary data.</text>
</comment>
<dbReference type="EMBL" id="BARS01025609">
    <property type="protein sequence ID" value="GAG06083.1"/>
    <property type="molecule type" value="Genomic_DNA"/>
</dbReference>
<dbReference type="AlphaFoldDB" id="X0V0M5"/>
<gene>
    <name evidence="2" type="ORF">S01H1_40441</name>
</gene>
<dbReference type="InterPro" id="IPR043906">
    <property type="entry name" value="Gfo/Idh/MocA_OxRdtase_bact_C"/>
</dbReference>
<sequence length="167" mass="18863">HWGIGSEYGGPVEIKGWAEYPKDGLWDVHGAFSLEYTYANGVKVFCAGNDRNKQGIVFEGTEGWVYVKRGYIDAHPKSLLTSTIGPNEIRLYKSNNHKANFLDCIKSRAKTVAPVEIGHRSCSVCLLGAIAMQLGRKLKWDPEREQFIKDADANRMLSRPMRSPWYL</sequence>
<name>X0V0M5_9ZZZZ</name>
<proteinExistence type="predicted"/>
<reference evidence="2" key="1">
    <citation type="journal article" date="2014" name="Front. Microbiol.">
        <title>High frequency of phylogenetically diverse reductive dehalogenase-homologous genes in deep subseafloor sedimentary metagenomes.</title>
        <authorList>
            <person name="Kawai M."/>
            <person name="Futagami T."/>
            <person name="Toyoda A."/>
            <person name="Takaki Y."/>
            <person name="Nishi S."/>
            <person name="Hori S."/>
            <person name="Arai W."/>
            <person name="Tsubouchi T."/>
            <person name="Morono Y."/>
            <person name="Uchiyama I."/>
            <person name="Ito T."/>
            <person name="Fujiyama A."/>
            <person name="Inagaki F."/>
            <person name="Takami H."/>
        </authorList>
    </citation>
    <scope>NUCLEOTIDE SEQUENCE</scope>
    <source>
        <strain evidence="2">Expedition CK06-06</strain>
    </source>
</reference>
<evidence type="ECO:0000259" key="1">
    <source>
        <dbReference type="Pfam" id="PF19051"/>
    </source>
</evidence>
<accession>X0V0M5</accession>
<dbReference type="Gene3D" id="3.30.360.10">
    <property type="entry name" value="Dihydrodipicolinate Reductase, domain 2"/>
    <property type="match status" value="1"/>
</dbReference>
<organism evidence="2">
    <name type="scientific">marine sediment metagenome</name>
    <dbReference type="NCBI Taxonomy" id="412755"/>
    <lineage>
        <taxon>unclassified sequences</taxon>
        <taxon>metagenomes</taxon>
        <taxon>ecological metagenomes</taxon>
    </lineage>
</organism>
<feature type="domain" description="Gfo/Idh/MocA-like oxidoreductase bacterial type C-terminal" evidence="1">
    <location>
        <begin position="33"/>
        <end position="166"/>
    </location>
</feature>
<protein>
    <recommendedName>
        <fullName evidence="1">Gfo/Idh/MocA-like oxidoreductase bacterial type C-terminal domain-containing protein</fullName>
    </recommendedName>
</protein>
<feature type="non-terminal residue" evidence="2">
    <location>
        <position position="1"/>
    </location>
</feature>